<keyword evidence="3" id="KW-0808">Transferase</keyword>
<evidence type="ECO:0000313" key="4">
    <source>
        <dbReference type="Proteomes" id="UP000266506"/>
    </source>
</evidence>
<name>A0A397RZ07_9MOLU</name>
<dbReference type="InterPro" id="IPR025714">
    <property type="entry name" value="Methyltranfer_dom"/>
</dbReference>
<dbReference type="InParanoid" id="A0A397RZ07"/>
<dbReference type="GO" id="GO:0005737">
    <property type="term" value="C:cytoplasm"/>
    <property type="evidence" value="ECO:0007669"/>
    <property type="project" value="TreeGrafter"/>
</dbReference>
<evidence type="ECO:0000313" key="3">
    <source>
        <dbReference type="EMBL" id="RIA77796.1"/>
    </source>
</evidence>
<dbReference type="AlphaFoldDB" id="A0A397RZ07"/>
<evidence type="ECO:0000256" key="1">
    <source>
        <dbReference type="SAM" id="Coils"/>
    </source>
</evidence>
<keyword evidence="4" id="KW-1185">Reference proteome</keyword>
<dbReference type="SUPFAM" id="SSF53335">
    <property type="entry name" value="S-adenosyl-L-methionine-dependent methyltransferases"/>
    <property type="match status" value="1"/>
</dbReference>
<dbReference type="PANTHER" id="PTHR13369:SF3">
    <property type="entry name" value="METHYLTRANSFERASE DOMAIN-CONTAINING PROTEIN"/>
    <property type="match status" value="1"/>
</dbReference>
<dbReference type="EMBL" id="QXEV01000006">
    <property type="protein sequence ID" value="RIA77796.1"/>
    <property type="molecule type" value="Genomic_DNA"/>
</dbReference>
<keyword evidence="1" id="KW-0175">Coiled coil</keyword>
<dbReference type="Pfam" id="PF13679">
    <property type="entry name" value="Methyltransf_32"/>
    <property type="match status" value="1"/>
</dbReference>
<proteinExistence type="predicted"/>
<keyword evidence="3" id="KW-0489">Methyltransferase</keyword>
<comment type="caution">
    <text evidence="3">The sequence shown here is derived from an EMBL/GenBank/DDBJ whole genome shotgun (WGS) entry which is preliminary data.</text>
</comment>
<sequence>MLDINIPDGIIKGIISGKKDKNQKNEKVKLDTILIKNEEVLQLACYTDKQVFHKNLKSEEVSLEIIRLLTEEFNNAELYTKDYIYSYRITSKGKVLSNKRKSKEVSLVPLSHNKKKNYILEDGLLVPALVDLGIQTPDGKVTKAGYDKFKQINRFLEIIDDSIKDEKELNIIDFGCGKSYLTFILYYYFVEIKKMNVNITGLDLKEDVIDHCNEIAEKYGYTRLKFYKGDIAKYKENNDIDMIVTLHACDTATDYALYHAITMNVKYIFSVPCCQHEINLELDSSNFHLINKYGILKERFSAILTDAIRANILQYYGYKTQVMEFVDFENSPKNLLIRAVKTNNSKNEKIKEEIEALLEEYKIKQTLYSLLFTKE</sequence>
<reference evidence="3 4" key="1">
    <citation type="submission" date="2018-08" db="EMBL/GenBank/DDBJ databases">
        <title>Genomic Encyclopedia of Archaeal and Bacterial Type Strains, Phase II (KMG-II): from individual species to whole genera.</title>
        <authorList>
            <person name="Goeker M."/>
        </authorList>
    </citation>
    <scope>NUCLEOTIDE SEQUENCE [LARGE SCALE GENOMIC DNA]</scope>
    <source>
        <strain evidence="3 4">ATCC 27112</strain>
    </source>
</reference>
<evidence type="ECO:0000259" key="2">
    <source>
        <dbReference type="Pfam" id="PF13679"/>
    </source>
</evidence>
<protein>
    <submittedName>
        <fullName evidence="3">Methyltransferase family protein</fullName>
    </submittedName>
</protein>
<dbReference type="Proteomes" id="UP000266506">
    <property type="component" value="Unassembled WGS sequence"/>
</dbReference>
<dbReference type="RefSeq" id="WP_119015931.1">
    <property type="nucleotide sequence ID" value="NZ_QXEV01000006.1"/>
</dbReference>
<dbReference type="OrthoDB" id="5502211at2"/>
<accession>A0A397RZ07</accession>
<dbReference type="Gene3D" id="3.40.50.150">
    <property type="entry name" value="Vaccinia Virus protein VP39"/>
    <property type="match status" value="1"/>
</dbReference>
<dbReference type="InterPro" id="IPR029063">
    <property type="entry name" value="SAM-dependent_MTases_sf"/>
</dbReference>
<dbReference type="CDD" id="cd02440">
    <property type="entry name" value="AdoMet_MTases"/>
    <property type="match status" value="1"/>
</dbReference>
<feature type="coiled-coil region" evidence="1">
    <location>
        <begin position="340"/>
        <end position="367"/>
    </location>
</feature>
<organism evidence="3 4">
    <name type="scientific">Anaeroplasma bactoclasticum</name>
    <dbReference type="NCBI Taxonomy" id="2088"/>
    <lineage>
        <taxon>Bacteria</taxon>
        <taxon>Bacillati</taxon>
        <taxon>Mycoplasmatota</taxon>
        <taxon>Mollicutes</taxon>
        <taxon>Anaeroplasmatales</taxon>
        <taxon>Anaeroplasmataceae</taxon>
        <taxon>Anaeroplasma</taxon>
    </lineage>
</organism>
<dbReference type="GO" id="GO:0008168">
    <property type="term" value="F:methyltransferase activity"/>
    <property type="evidence" value="ECO:0007669"/>
    <property type="project" value="UniProtKB-KW"/>
</dbReference>
<dbReference type="PANTHER" id="PTHR13369">
    <property type="match status" value="1"/>
</dbReference>
<feature type="domain" description="Methyltransferase" evidence="2">
    <location>
        <begin position="147"/>
        <end position="279"/>
    </location>
</feature>
<dbReference type="GO" id="GO:0032259">
    <property type="term" value="P:methylation"/>
    <property type="evidence" value="ECO:0007669"/>
    <property type="project" value="UniProtKB-KW"/>
</dbReference>
<gene>
    <name evidence="3" type="ORF">EI71_00772</name>
</gene>